<comment type="function">
    <text evidence="3">Catalyzes the reversible isomerization-deamination of glucosamine 6-phosphate (GlcN6P) to form fructose 6-phosphate (Fru6P) and ammonium ion.</text>
</comment>
<dbReference type="Proteomes" id="UP001235840">
    <property type="component" value="Unassembled WGS sequence"/>
</dbReference>
<keyword evidence="1 3" id="KW-0378">Hydrolase</keyword>
<dbReference type="InterPro" id="IPR004547">
    <property type="entry name" value="Glucosamine6P_isomerase"/>
</dbReference>
<comment type="catalytic activity">
    <reaction evidence="3">
        <text>alpha-D-glucosamine 6-phosphate + H2O = beta-D-fructose 6-phosphate + NH4(+)</text>
        <dbReference type="Rhea" id="RHEA:12172"/>
        <dbReference type="ChEBI" id="CHEBI:15377"/>
        <dbReference type="ChEBI" id="CHEBI:28938"/>
        <dbReference type="ChEBI" id="CHEBI:57634"/>
        <dbReference type="ChEBI" id="CHEBI:75989"/>
        <dbReference type="EC" id="3.5.99.6"/>
    </reaction>
</comment>
<comment type="similarity">
    <text evidence="3">Belongs to the glucosamine/galactosamine-6-phosphate isomerase family. NagB subfamily.</text>
</comment>
<organism evidence="5 6">
    <name type="scientific">Caldalkalibacillus horti</name>
    <dbReference type="NCBI Taxonomy" id="77523"/>
    <lineage>
        <taxon>Bacteria</taxon>
        <taxon>Bacillati</taxon>
        <taxon>Bacillota</taxon>
        <taxon>Bacilli</taxon>
        <taxon>Bacillales</taxon>
        <taxon>Bacillaceae</taxon>
        <taxon>Caldalkalibacillus</taxon>
    </lineage>
</organism>
<feature type="active site" description="Proton acceptor; for enolization step" evidence="3">
    <location>
        <position position="67"/>
    </location>
</feature>
<feature type="active site" description="Proton acceptor; for ring-opening step" evidence="3">
    <location>
        <position position="138"/>
    </location>
</feature>
<evidence type="ECO:0000313" key="6">
    <source>
        <dbReference type="Proteomes" id="UP001235840"/>
    </source>
</evidence>
<dbReference type="CDD" id="cd01399">
    <property type="entry name" value="GlcN6P_deaminase"/>
    <property type="match status" value="1"/>
</dbReference>
<feature type="domain" description="Glucosamine/galactosamine-6-phosphate isomerase" evidence="4">
    <location>
        <begin position="11"/>
        <end position="231"/>
    </location>
</feature>
<dbReference type="EMBL" id="JAUSTY010000006">
    <property type="protein sequence ID" value="MDQ0165850.1"/>
    <property type="molecule type" value="Genomic_DNA"/>
</dbReference>
<dbReference type="HAMAP" id="MF_01241">
    <property type="entry name" value="GlcN6P_deamin"/>
    <property type="match status" value="1"/>
</dbReference>
<dbReference type="InterPro" id="IPR018321">
    <property type="entry name" value="Glucosamine6P_isomerase_CS"/>
</dbReference>
<protein>
    <recommendedName>
        <fullName evidence="3">Glucosamine-6-phosphate deaminase</fullName>
        <ecNumber evidence="3">3.5.99.6</ecNumber>
    </recommendedName>
    <alternativeName>
        <fullName evidence="3">GlcN6P deaminase</fullName>
        <shortName evidence="3">GNPDA</shortName>
    </alternativeName>
    <alternativeName>
        <fullName evidence="3">Glucosamine-6-phosphate isomerase</fullName>
    </alternativeName>
</protein>
<dbReference type="Pfam" id="PF01182">
    <property type="entry name" value="Glucosamine_iso"/>
    <property type="match status" value="1"/>
</dbReference>
<evidence type="ECO:0000259" key="4">
    <source>
        <dbReference type="Pfam" id="PF01182"/>
    </source>
</evidence>
<feature type="active site" description="For ring-opening step" evidence="3">
    <location>
        <position position="143"/>
    </location>
</feature>
<dbReference type="PANTHER" id="PTHR11280">
    <property type="entry name" value="GLUCOSAMINE-6-PHOSPHATE ISOMERASE"/>
    <property type="match status" value="1"/>
</dbReference>
<keyword evidence="2 3" id="KW-0119">Carbohydrate metabolism</keyword>
<evidence type="ECO:0000256" key="1">
    <source>
        <dbReference type="ARBA" id="ARBA00022801"/>
    </source>
</evidence>
<comment type="caution">
    <text evidence="3">Lacks conserved residue(s) required for the propagation of feature annotation.</text>
</comment>
<name>A0ABT9VXX4_9BACI</name>
<dbReference type="GO" id="GO:0004342">
    <property type="term" value="F:glucosamine-6-phosphate deaminase activity"/>
    <property type="evidence" value="ECO:0007669"/>
    <property type="project" value="UniProtKB-EC"/>
</dbReference>
<comment type="pathway">
    <text evidence="3">Amino-sugar metabolism; N-acetylneuraminate degradation; D-fructose 6-phosphate from N-acetylneuraminate: step 5/5.</text>
</comment>
<proteinExistence type="inferred from homology"/>
<dbReference type="InterPro" id="IPR037171">
    <property type="entry name" value="NagB/RpiA_transferase-like"/>
</dbReference>
<reference evidence="5 6" key="1">
    <citation type="submission" date="2023-07" db="EMBL/GenBank/DDBJ databases">
        <title>Genomic Encyclopedia of Type Strains, Phase IV (KMG-IV): sequencing the most valuable type-strain genomes for metagenomic binning, comparative biology and taxonomic classification.</title>
        <authorList>
            <person name="Goeker M."/>
        </authorList>
    </citation>
    <scope>NUCLEOTIDE SEQUENCE [LARGE SCALE GENOMIC DNA]</scope>
    <source>
        <strain evidence="5 6">DSM 12751</strain>
    </source>
</reference>
<dbReference type="PROSITE" id="PS01161">
    <property type="entry name" value="GLC_GALNAC_ISOMERASE"/>
    <property type="match status" value="1"/>
</dbReference>
<evidence type="ECO:0000256" key="3">
    <source>
        <dbReference type="HAMAP-Rule" id="MF_01241"/>
    </source>
</evidence>
<evidence type="ECO:0000313" key="5">
    <source>
        <dbReference type="EMBL" id="MDQ0165850.1"/>
    </source>
</evidence>
<dbReference type="InterPro" id="IPR006148">
    <property type="entry name" value="Glc/Gal-6P_isomerase"/>
</dbReference>
<keyword evidence="6" id="KW-1185">Reference proteome</keyword>
<evidence type="ECO:0000256" key="2">
    <source>
        <dbReference type="ARBA" id="ARBA00023277"/>
    </source>
</evidence>
<dbReference type="EC" id="3.5.99.6" evidence="3"/>
<dbReference type="RefSeq" id="WP_307393483.1">
    <property type="nucleotide sequence ID" value="NZ_BAAADK010000032.1"/>
</dbReference>
<dbReference type="Gene3D" id="3.40.50.1360">
    <property type="match status" value="1"/>
</dbReference>
<dbReference type="NCBIfam" id="TIGR00502">
    <property type="entry name" value="nagB"/>
    <property type="match status" value="1"/>
</dbReference>
<gene>
    <name evidence="3" type="primary">nagB</name>
    <name evidence="5" type="ORF">J2S11_001751</name>
</gene>
<dbReference type="SUPFAM" id="SSF100950">
    <property type="entry name" value="NagB/RpiA/CoA transferase-like"/>
    <property type="match status" value="1"/>
</dbReference>
<dbReference type="PANTHER" id="PTHR11280:SF5">
    <property type="entry name" value="GLUCOSAMINE-6-PHOSPHATE ISOMERASE"/>
    <property type="match status" value="1"/>
</dbReference>
<accession>A0ABT9VXX4</accession>
<comment type="caution">
    <text evidence="5">The sequence shown here is derived from an EMBL/GenBank/DDBJ whole genome shotgun (WGS) entry which is preliminary data.</text>
</comment>
<feature type="active site" description="For ring-opening step" evidence="3">
    <location>
        <position position="136"/>
    </location>
</feature>
<sequence>MQIKVLDHYTELSKQAAHIVIDTISRKEDSVLGLPTGGTPEGMYKELVEQYKNGEISFSQVTAFNLDEYIGIPQNHTQSYYTFMQEKLYSHIDIDSKQTHIPSGEATNLELECSRYEKLIDQAGQLDLLIIGIGTNGHIGFNEPGADIQATTSVVHLAQSTIEANARFFDRIEEVPKQAITMGLGTMINKSKHILLLASGKQKAEIIQQLLTSQEVKSELPASVLHLHQNVTILLDREAASLWERISV</sequence>